<evidence type="ECO:0000259" key="11">
    <source>
        <dbReference type="Pfam" id="PF02463"/>
    </source>
</evidence>
<dbReference type="EMBL" id="MAGO01000001">
    <property type="protein sequence ID" value="OCC16374.1"/>
    <property type="molecule type" value="Genomic_DNA"/>
</dbReference>
<dbReference type="GO" id="GO:0005524">
    <property type="term" value="F:ATP binding"/>
    <property type="evidence" value="ECO:0007669"/>
    <property type="project" value="UniProtKB-KW"/>
</dbReference>
<dbReference type="Pfam" id="PF02463">
    <property type="entry name" value="SMC_N"/>
    <property type="match status" value="1"/>
</dbReference>
<keyword evidence="7 9" id="KW-0234">DNA repair</keyword>
<dbReference type="OrthoDB" id="9806954at2"/>
<dbReference type="PATRIC" id="fig|1156395.6.peg.191"/>
<keyword evidence="6" id="KW-0067">ATP-binding</keyword>
<dbReference type="GO" id="GO:0009432">
    <property type="term" value="P:SOS response"/>
    <property type="evidence" value="ECO:0007669"/>
    <property type="project" value="TreeGrafter"/>
</dbReference>
<dbReference type="STRING" id="1156395.DBT_0191"/>
<evidence type="ECO:0000256" key="6">
    <source>
        <dbReference type="ARBA" id="ARBA00022840"/>
    </source>
</evidence>
<evidence type="ECO:0000256" key="8">
    <source>
        <dbReference type="ARBA" id="ARBA00033408"/>
    </source>
</evidence>
<dbReference type="CDD" id="cd03241">
    <property type="entry name" value="ABC_RecN"/>
    <property type="match status" value="1"/>
</dbReference>
<dbReference type="PIRSF" id="PIRSF003128">
    <property type="entry name" value="RecN"/>
    <property type="match status" value="1"/>
</dbReference>
<evidence type="ECO:0000256" key="10">
    <source>
        <dbReference type="SAM" id="Coils"/>
    </source>
</evidence>
<comment type="function">
    <text evidence="1 9">May be involved in recombinational repair of damaged DNA.</text>
</comment>
<accession>A0A1B9F934</accession>
<dbReference type="GO" id="GO:0043590">
    <property type="term" value="C:bacterial nucleoid"/>
    <property type="evidence" value="ECO:0007669"/>
    <property type="project" value="TreeGrafter"/>
</dbReference>
<comment type="similarity">
    <text evidence="2 9">Belongs to the RecN family.</text>
</comment>
<dbReference type="PANTHER" id="PTHR11059:SF0">
    <property type="entry name" value="DNA REPAIR PROTEIN RECN"/>
    <property type="match status" value="1"/>
</dbReference>
<dbReference type="SUPFAM" id="SSF52540">
    <property type="entry name" value="P-loop containing nucleoside triphosphate hydrolases"/>
    <property type="match status" value="1"/>
</dbReference>
<evidence type="ECO:0000313" key="13">
    <source>
        <dbReference type="Proteomes" id="UP000093080"/>
    </source>
</evidence>
<keyword evidence="4" id="KW-0547">Nucleotide-binding</keyword>
<dbReference type="PANTHER" id="PTHR11059">
    <property type="entry name" value="DNA REPAIR PROTEIN RECN"/>
    <property type="match status" value="1"/>
</dbReference>
<evidence type="ECO:0000256" key="3">
    <source>
        <dbReference type="ARBA" id="ARBA00021315"/>
    </source>
</evidence>
<evidence type="ECO:0000256" key="1">
    <source>
        <dbReference type="ARBA" id="ARBA00003618"/>
    </source>
</evidence>
<dbReference type="Proteomes" id="UP000093080">
    <property type="component" value="Unassembled WGS sequence"/>
</dbReference>
<dbReference type="GO" id="GO:0006310">
    <property type="term" value="P:DNA recombination"/>
    <property type="evidence" value="ECO:0007669"/>
    <property type="project" value="InterPro"/>
</dbReference>
<feature type="coiled-coil region" evidence="10">
    <location>
        <begin position="150"/>
        <end position="198"/>
    </location>
</feature>
<gene>
    <name evidence="12" type="ORF">DBT_0191</name>
</gene>
<feature type="coiled-coil region" evidence="10">
    <location>
        <begin position="340"/>
        <end position="367"/>
    </location>
</feature>
<evidence type="ECO:0000313" key="12">
    <source>
        <dbReference type="EMBL" id="OCC16374.1"/>
    </source>
</evidence>
<sequence length="556" mass="62636">MLRELILENFVLIKRAHIFLDDGLTVFTGETGAGKSLLVRAVKLLLGERQVPGLIYPGAERAVLQAIFDPPLWLRELMEEFGLSTDEGLIIKRIFSRKTKARTYVNGHAMTLYELKQLTGGLLSIAGQHEYQGLLKRGSYIGWLDRFAGLIDERKRLNKIYEDLRALEEEERRLYSRIGDLQARKEILEAELGEIEEIDPKEGEEEVILRELELLRSSSTLKELGQAAYAKLYSSRGSCEELLSEAMDAISKMSSIDSRLNEISKRLDSALTEIREVAYEIRDYTDDITGDPQRIDELESRLQRLRKLLLKHGPTVEDCLRKKEQIKAQLSALNSPKAFMAEIKARLEEKRKELLDAALNLSEMRKDAARQFESAVNRELEGLFIHDCLFSIRIETPDEPSYKDVGPDGMDKVFFCFRPNPGLSPRPLNEIASGGELSRVMLALRVALSGRLEGTTILFDEIDAGIGGETANFVGEKLRSLGEAMQVLCVSHFPQVASRASGHFVVKKIQDSNQTWTEIFEVRGETRVQEIARMLGGSGPEALGYARSLLDMGDKE</sequence>
<dbReference type="Gene3D" id="3.40.50.300">
    <property type="entry name" value="P-loop containing nucleotide triphosphate hydrolases"/>
    <property type="match status" value="2"/>
</dbReference>
<proteinExistence type="inferred from homology"/>
<dbReference type="InterPro" id="IPR027417">
    <property type="entry name" value="P-loop_NTPase"/>
</dbReference>
<keyword evidence="5 9" id="KW-0227">DNA damage</keyword>
<reference evidence="12 13" key="1">
    <citation type="submission" date="2016-06" db="EMBL/GenBank/DDBJ databases">
        <title>Respiratory ammonification of nitrate coupled to the oxidation of elemental sulfur in deep-sea autotrophic thermophilic bacteria.</title>
        <authorList>
            <person name="Slobodkina G.B."/>
            <person name="Mardanov A.V."/>
            <person name="Ravin N.V."/>
            <person name="Frolova A.A."/>
            <person name="Viryasiv M.B."/>
            <person name="Chernyh N.A."/>
            <person name="Bonch-Osmolovskaya E.A."/>
            <person name="Slobodkin A.I."/>
        </authorList>
    </citation>
    <scope>NUCLEOTIDE SEQUENCE [LARGE SCALE GENOMIC DNA]</scope>
    <source>
        <strain evidence="12 13">S69</strain>
    </source>
</reference>
<dbReference type="InterPro" id="IPR004604">
    <property type="entry name" value="DNA_recomb/repair_RecN"/>
</dbReference>
<name>A0A1B9F934_9BACT</name>
<evidence type="ECO:0000256" key="5">
    <source>
        <dbReference type="ARBA" id="ARBA00022763"/>
    </source>
</evidence>
<keyword evidence="13" id="KW-1185">Reference proteome</keyword>
<comment type="caution">
    <text evidence="12">The sequence shown here is derived from an EMBL/GenBank/DDBJ whole genome shotgun (WGS) entry which is preliminary data.</text>
</comment>
<evidence type="ECO:0000256" key="9">
    <source>
        <dbReference type="PIRNR" id="PIRNR003128"/>
    </source>
</evidence>
<dbReference type="InterPro" id="IPR003395">
    <property type="entry name" value="RecF/RecN/SMC_N"/>
</dbReference>
<dbReference type="AlphaFoldDB" id="A0A1B9F934"/>
<evidence type="ECO:0000256" key="7">
    <source>
        <dbReference type="ARBA" id="ARBA00023204"/>
    </source>
</evidence>
<evidence type="ECO:0000256" key="4">
    <source>
        <dbReference type="ARBA" id="ARBA00022741"/>
    </source>
</evidence>
<evidence type="ECO:0000256" key="2">
    <source>
        <dbReference type="ARBA" id="ARBA00009441"/>
    </source>
</evidence>
<protein>
    <recommendedName>
        <fullName evidence="3 9">DNA repair protein RecN</fullName>
    </recommendedName>
    <alternativeName>
        <fullName evidence="8 9">Recombination protein N</fullName>
    </alternativeName>
</protein>
<keyword evidence="10" id="KW-0175">Coiled coil</keyword>
<dbReference type="GO" id="GO:0006281">
    <property type="term" value="P:DNA repair"/>
    <property type="evidence" value="ECO:0007669"/>
    <property type="project" value="UniProtKB-KW"/>
</dbReference>
<dbReference type="NCBIfam" id="TIGR00634">
    <property type="entry name" value="recN"/>
    <property type="match status" value="1"/>
</dbReference>
<feature type="domain" description="RecF/RecN/SMC N-terminal" evidence="11">
    <location>
        <begin position="1"/>
        <end position="510"/>
    </location>
</feature>
<dbReference type="RefSeq" id="WP_067615518.1">
    <property type="nucleotide sequence ID" value="NZ_MAGO01000001.1"/>
</dbReference>
<organism evidence="12 13">
    <name type="scientific">Dissulfuribacter thermophilus</name>
    <dbReference type="NCBI Taxonomy" id="1156395"/>
    <lineage>
        <taxon>Bacteria</taxon>
        <taxon>Pseudomonadati</taxon>
        <taxon>Thermodesulfobacteriota</taxon>
        <taxon>Dissulfuribacteria</taxon>
        <taxon>Dissulfuribacterales</taxon>
        <taxon>Dissulfuribacteraceae</taxon>
        <taxon>Dissulfuribacter</taxon>
    </lineage>
</organism>